<comment type="similarity">
    <text evidence="1">Belongs to the paxM FAD-dependent monooxygenase family.</text>
</comment>
<keyword evidence="2" id="KW-0285">Flavoprotein</keyword>
<dbReference type="STRING" id="1220924.W2RWV6"/>
<dbReference type="HOGENOM" id="CLU_009665_19_1_1"/>
<dbReference type="SUPFAM" id="SSF54373">
    <property type="entry name" value="FAD-linked reductases, C-terminal domain"/>
    <property type="match status" value="1"/>
</dbReference>
<dbReference type="RefSeq" id="XP_008717819.1">
    <property type="nucleotide sequence ID" value="XM_008719597.1"/>
</dbReference>
<evidence type="ECO:0000313" key="8">
    <source>
        <dbReference type="Proteomes" id="UP000030752"/>
    </source>
</evidence>
<evidence type="ECO:0000256" key="2">
    <source>
        <dbReference type="ARBA" id="ARBA00022630"/>
    </source>
</evidence>
<reference evidence="7 8" key="1">
    <citation type="submission" date="2013-03" db="EMBL/GenBank/DDBJ databases">
        <title>The Genome Sequence of Phialophora europaea CBS 101466.</title>
        <authorList>
            <consortium name="The Broad Institute Genomics Platform"/>
            <person name="Cuomo C."/>
            <person name="de Hoog S."/>
            <person name="Gorbushina A."/>
            <person name="Walker B."/>
            <person name="Young S.K."/>
            <person name="Zeng Q."/>
            <person name="Gargeya S."/>
            <person name="Fitzgerald M."/>
            <person name="Haas B."/>
            <person name="Abouelleil A."/>
            <person name="Allen A.W."/>
            <person name="Alvarado L."/>
            <person name="Arachchi H.M."/>
            <person name="Berlin A.M."/>
            <person name="Chapman S.B."/>
            <person name="Gainer-Dewar J."/>
            <person name="Goldberg J."/>
            <person name="Griggs A."/>
            <person name="Gujja S."/>
            <person name="Hansen M."/>
            <person name="Howarth C."/>
            <person name="Imamovic A."/>
            <person name="Ireland A."/>
            <person name="Larimer J."/>
            <person name="McCowan C."/>
            <person name="Murphy C."/>
            <person name="Pearson M."/>
            <person name="Poon T.W."/>
            <person name="Priest M."/>
            <person name="Roberts A."/>
            <person name="Saif S."/>
            <person name="Shea T."/>
            <person name="Sisk P."/>
            <person name="Sykes S."/>
            <person name="Wortman J."/>
            <person name="Nusbaum C."/>
            <person name="Birren B."/>
        </authorList>
    </citation>
    <scope>NUCLEOTIDE SEQUENCE [LARGE SCALE GENOMIC DNA]</scope>
    <source>
        <strain evidence="7 8">CBS 101466</strain>
    </source>
</reference>
<feature type="domain" description="FAD-binding" evidence="6">
    <location>
        <begin position="6"/>
        <end position="331"/>
    </location>
</feature>
<evidence type="ECO:0000256" key="1">
    <source>
        <dbReference type="ARBA" id="ARBA00007992"/>
    </source>
</evidence>
<dbReference type="GeneID" id="19972595"/>
<proteinExistence type="inferred from homology"/>
<dbReference type="InterPro" id="IPR002938">
    <property type="entry name" value="FAD-bd"/>
</dbReference>
<evidence type="ECO:0000256" key="3">
    <source>
        <dbReference type="ARBA" id="ARBA00022827"/>
    </source>
</evidence>
<dbReference type="eggNOG" id="KOG2614">
    <property type="taxonomic scope" value="Eukaryota"/>
</dbReference>
<dbReference type="Gene3D" id="3.50.50.60">
    <property type="entry name" value="FAD/NAD(P)-binding domain"/>
    <property type="match status" value="1"/>
</dbReference>
<dbReference type="PRINTS" id="PR00420">
    <property type="entry name" value="RNGMNOXGNASE"/>
</dbReference>
<keyword evidence="8" id="KW-1185">Reference proteome</keyword>
<dbReference type="Pfam" id="PF01494">
    <property type="entry name" value="FAD_binding_3"/>
    <property type="match status" value="1"/>
</dbReference>
<keyword evidence="5" id="KW-0503">Monooxygenase</keyword>
<dbReference type="OrthoDB" id="4136530at2759"/>
<dbReference type="SUPFAM" id="SSF51905">
    <property type="entry name" value="FAD/NAD(P)-binding domain"/>
    <property type="match status" value="1"/>
</dbReference>
<dbReference type="AlphaFoldDB" id="W2RWV6"/>
<dbReference type="InterPro" id="IPR050493">
    <property type="entry name" value="FAD-dep_Monooxygenase_BioMet"/>
</dbReference>
<keyword evidence="3" id="KW-0274">FAD</keyword>
<accession>W2RWV6</accession>
<gene>
    <name evidence="7" type="ORF">HMPREF1541_05256</name>
</gene>
<evidence type="ECO:0000256" key="5">
    <source>
        <dbReference type="ARBA" id="ARBA00023033"/>
    </source>
</evidence>
<dbReference type="PANTHER" id="PTHR13789">
    <property type="entry name" value="MONOOXYGENASE"/>
    <property type="match status" value="1"/>
</dbReference>
<dbReference type="PANTHER" id="PTHR13789:SF236">
    <property type="entry name" value="MONOOXYGENASE, PUTATIVE (AFU_ORTHOLOGUE AFUA_6G12060)-RELATED"/>
    <property type="match status" value="1"/>
</dbReference>
<evidence type="ECO:0000256" key="4">
    <source>
        <dbReference type="ARBA" id="ARBA00023002"/>
    </source>
</evidence>
<dbReference type="InParanoid" id="W2RWV6"/>
<sequence>MGNIKDVKVIVVGAGFGGLTAAIELRRKGAAVVVYESTKALTEQGDTIQIPSNATKSLAKWGDVLQKVAEDSARPKFLECQDSHGHLLIKQVLPSHYDDFPILYPSRGRAHKVIYDYATSIGIKVHFGMRISHYFENENEAGVYAEKRRVTADAVIAADGVHSKARALVNKNPENSRSSGFAAYRCWFPVSALPNIPQLHDIINATEDRYWTWIGHDVHALVMTNVKLQWVACFCTHKDTYTAEESWSFPGRKEDLLKVVDGWDDKLRSIFESIPQEKLIDWKLLWRDPASSWVSEHGRIALVGDSAHPHLPSSGQGAAQAIEDGATIGAVIDRAGKGDIALGLRVYEKLRFSRTNLTQRMGWELRHLWHQTDWDAVKKDPTILKFRQPYWLFGGDPEAYAYEAFDEVVECLKHGREFYPKNVPEGYRHKDWTMEDMLKQDGKSFVVYD</sequence>
<dbReference type="GO" id="GO:0004497">
    <property type="term" value="F:monooxygenase activity"/>
    <property type="evidence" value="ECO:0007669"/>
    <property type="project" value="UniProtKB-KW"/>
</dbReference>
<keyword evidence="4" id="KW-0560">Oxidoreductase</keyword>
<evidence type="ECO:0000259" key="6">
    <source>
        <dbReference type="Pfam" id="PF01494"/>
    </source>
</evidence>
<dbReference type="Proteomes" id="UP000030752">
    <property type="component" value="Unassembled WGS sequence"/>
</dbReference>
<dbReference type="GO" id="GO:0071949">
    <property type="term" value="F:FAD binding"/>
    <property type="evidence" value="ECO:0007669"/>
    <property type="project" value="InterPro"/>
</dbReference>
<protein>
    <recommendedName>
        <fullName evidence="6">FAD-binding domain-containing protein</fullName>
    </recommendedName>
</protein>
<dbReference type="EMBL" id="KB822720">
    <property type="protein sequence ID" value="ETN40976.1"/>
    <property type="molecule type" value="Genomic_DNA"/>
</dbReference>
<evidence type="ECO:0000313" key="7">
    <source>
        <dbReference type="EMBL" id="ETN40976.1"/>
    </source>
</evidence>
<dbReference type="InterPro" id="IPR036188">
    <property type="entry name" value="FAD/NAD-bd_sf"/>
</dbReference>
<dbReference type="VEuPathDB" id="FungiDB:HMPREF1541_05256"/>
<name>W2RWV6_CYPE1</name>
<organism evidence="7 8">
    <name type="scientific">Cyphellophora europaea (strain CBS 101466)</name>
    <name type="common">Phialophora europaea</name>
    <dbReference type="NCBI Taxonomy" id="1220924"/>
    <lineage>
        <taxon>Eukaryota</taxon>
        <taxon>Fungi</taxon>
        <taxon>Dikarya</taxon>
        <taxon>Ascomycota</taxon>
        <taxon>Pezizomycotina</taxon>
        <taxon>Eurotiomycetes</taxon>
        <taxon>Chaetothyriomycetidae</taxon>
        <taxon>Chaetothyriales</taxon>
        <taxon>Cyphellophoraceae</taxon>
        <taxon>Cyphellophora</taxon>
    </lineage>
</organism>